<feature type="non-terminal residue" evidence="2">
    <location>
        <position position="73"/>
    </location>
</feature>
<accession>S7R800</accession>
<gene>
    <name evidence="2" type="ORF">GLOTRDRAFT_50503</name>
</gene>
<dbReference type="EMBL" id="KB469315">
    <property type="protein sequence ID" value="EPQ50470.1"/>
    <property type="molecule type" value="Genomic_DNA"/>
</dbReference>
<dbReference type="GeneID" id="19306740"/>
<feature type="region of interest" description="Disordered" evidence="1">
    <location>
        <begin position="1"/>
        <end position="24"/>
    </location>
</feature>
<dbReference type="KEGG" id="gtr:GLOTRDRAFT_50503"/>
<organism evidence="2 3">
    <name type="scientific">Gloeophyllum trabeum (strain ATCC 11539 / FP-39264 / Madison 617)</name>
    <name type="common">Brown rot fungus</name>
    <dbReference type="NCBI Taxonomy" id="670483"/>
    <lineage>
        <taxon>Eukaryota</taxon>
        <taxon>Fungi</taxon>
        <taxon>Dikarya</taxon>
        <taxon>Basidiomycota</taxon>
        <taxon>Agaricomycotina</taxon>
        <taxon>Agaricomycetes</taxon>
        <taxon>Gloeophyllales</taxon>
        <taxon>Gloeophyllaceae</taxon>
        <taxon>Gloeophyllum</taxon>
    </lineage>
</organism>
<dbReference type="eggNOG" id="ENOG502RC9D">
    <property type="taxonomic scope" value="Eukaryota"/>
</dbReference>
<dbReference type="AlphaFoldDB" id="S7R800"/>
<evidence type="ECO:0000313" key="2">
    <source>
        <dbReference type="EMBL" id="EPQ50470.1"/>
    </source>
</evidence>
<name>S7R800_GLOTA</name>
<evidence type="ECO:0000256" key="1">
    <source>
        <dbReference type="SAM" id="MobiDB-lite"/>
    </source>
</evidence>
<dbReference type="OrthoDB" id="3202965at2759"/>
<keyword evidence="3" id="KW-1185">Reference proteome</keyword>
<dbReference type="OMA" id="HSECGCA"/>
<dbReference type="HOGENOM" id="CLU_2711574_0_0_1"/>
<dbReference type="Proteomes" id="UP000030669">
    <property type="component" value="Unassembled WGS sequence"/>
</dbReference>
<protein>
    <submittedName>
        <fullName evidence="2">Uncharacterized protein</fullName>
    </submittedName>
</protein>
<reference evidence="2 3" key="1">
    <citation type="journal article" date="2012" name="Science">
        <title>The Paleozoic origin of enzymatic lignin decomposition reconstructed from 31 fungal genomes.</title>
        <authorList>
            <person name="Floudas D."/>
            <person name="Binder M."/>
            <person name="Riley R."/>
            <person name="Barry K."/>
            <person name="Blanchette R.A."/>
            <person name="Henrissat B."/>
            <person name="Martinez A.T."/>
            <person name="Otillar R."/>
            <person name="Spatafora J.W."/>
            <person name="Yadav J.S."/>
            <person name="Aerts A."/>
            <person name="Benoit I."/>
            <person name="Boyd A."/>
            <person name="Carlson A."/>
            <person name="Copeland A."/>
            <person name="Coutinho P.M."/>
            <person name="de Vries R.P."/>
            <person name="Ferreira P."/>
            <person name="Findley K."/>
            <person name="Foster B."/>
            <person name="Gaskell J."/>
            <person name="Glotzer D."/>
            <person name="Gorecki P."/>
            <person name="Heitman J."/>
            <person name="Hesse C."/>
            <person name="Hori C."/>
            <person name="Igarashi K."/>
            <person name="Jurgens J.A."/>
            <person name="Kallen N."/>
            <person name="Kersten P."/>
            <person name="Kohler A."/>
            <person name="Kuees U."/>
            <person name="Kumar T.K.A."/>
            <person name="Kuo A."/>
            <person name="LaButti K."/>
            <person name="Larrondo L.F."/>
            <person name="Lindquist E."/>
            <person name="Ling A."/>
            <person name="Lombard V."/>
            <person name="Lucas S."/>
            <person name="Lundell T."/>
            <person name="Martin R."/>
            <person name="McLaughlin D.J."/>
            <person name="Morgenstern I."/>
            <person name="Morin E."/>
            <person name="Murat C."/>
            <person name="Nagy L.G."/>
            <person name="Nolan M."/>
            <person name="Ohm R.A."/>
            <person name="Patyshakuliyeva A."/>
            <person name="Rokas A."/>
            <person name="Ruiz-Duenas F.J."/>
            <person name="Sabat G."/>
            <person name="Salamov A."/>
            <person name="Samejima M."/>
            <person name="Schmutz J."/>
            <person name="Slot J.C."/>
            <person name="St John F."/>
            <person name="Stenlid J."/>
            <person name="Sun H."/>
            <person name="Sun S."/>
            <person name="Syed K."/>
            <person name="Tsang A."/>
            <person name="Wiebenga A."/>
            <person name="Young D."/>
            <person name="Pisabarro A."/>
            <person name="Eastwood D.C."/>
            <person name="Martin F."/>
            <person name="Cullen D."/>
            <person name="Grigoriev I.V."/>
            <person name="Hibbett D.S."/>
        </authorList>
    </citation>
    <scope>NUCLEOTIDE SEQUENCE [LARGE SCALE GENOMIC DNA]</scope>
    <source>
        <strain evidence="2 3">ATCC 11539</strain>
    </source>
</reference>
<evidence type="ECO:0000313" key="3">
    <source>
        <dbReference type="Proteomes" id="UP000030669"/>
    </source>
</evidence>
<dbReference type="RefSeq" id="XP_007871010.1">
    <property type="nucleotide sequence ID" value="XM_007872819.1"/>
</dbReference>
<sequence>MTAIFLPVEPPKVRTGSNTKHHKNKPIDIITEDIKFPPKPPSKELLQKIIHGFSSSQNPVLLEESGCAVCGIL</sequence>
<proteinExistence type="predicted"/>